<dbReference type="AlphaFoldDB" id="A0A835YIQ3"/>
<feature type="transmembrane region" description="Helical" evidence="1">
    <location>
        <begin position="39"/>
        <end position="59"/>
    </location>
</feature>
<keyword evidence="1" id="KW-1133">Transmembrane helix</keyword>
<dbReference type="Proteomes" id="UP000664859">
    <property type="component" value="Unassembled WGS sequence"/>
</dbReference>
<protein>
    <submittedName>
        <fullName evidence="2">Uncharacterized protein</fullName>
    </submittedName>
</protein>
<sequence length="64" mass="7251">MQPTQPSALLHLLVHGVLWYTLGVDSLRYNWTAKWNTRMATAHHAMICLLLLLVEWAAVGARPL</sequence>
<evidence type="ECO:0000313" key="2">
    <source>
        <dbReference type="EMBL" id="KAG5176251.1"/>
    </source>
</evidence>
<proteinExistence type="predicted"/>
<accession>A0A835YIQ3</accession>
<reference evidence="2" key="1">
    <citation type="submission" date="2021-02" db="EMBL/GenBank/DDBJ databases">
        <title>First Annotated Genome of the Yellow-green Alga Tribonema minus.</title>
        <authorList>
            <person name="Mahan K.M."/>
        </authorList>
    </citation>
    <scope>NUCLEOTIDE SEQUENCE</scope>
    <source>
        <strain evidence="2">UTEX B ZZ1240</strain>
    </source>
</reference>
<evidence type="ECO:0000256" key="1">
    <source>
        <dbReference type="SAM" id="Phobius"/>
    </source>
</evidence>
<name>A0A835YIQ3_9STRA</name>
<dbReference type="EMBL" id="JAFCMP010000538">
    <property type="protein sequence ID" value="KAG5176251.1"/>
    <property type="molecule type" value="Genomic_DNA"/>
</dbReference>
<keyword evidence="3" id="KW-1185">Reference proteome</keyword>
<keyword evidence="1" id="KW-0472">Membrane</keyword>
<evidence type="ECO:0000313" key="3">
    <source>
        <dbReference type="Proteomes" id="UP000664859"/>
    </source>
</evidence>
<comment type="caution">
    <text evidence="2">The sequence shown here is derived from an EMBL/GenBank/DDBJ whole genome shotgun (WGS) entry which is preliminary data.</text>
</comment>
<keyword evidence="1" id="KW-0812">Transmembrane</keyword>
<organism evidence="2 3">
    <name type="scientific">Tribonema minus</name>
    <dbReference type="NCBI Taxonomy" id="303371"/>
    <lineage>
        <taxon>Eukaryota</taxon>
        <taxon>Sar</taxon>
        <taxon>Stramenopiles</taxon>
        <taxon>Ochrophyta</taxon>
        <taxon>PX clade</taxon>
        <taxon>Xanthophyceae</taxon>
        <taxon>Tribonematales</taxon>
        <taxon>Tribonemataceae</taxon>
        <taxon>Tribonema</taxon>
    </lineage>
</organism>
<gene>
    <name evidence="2" type="ORF">JKP88DRAFT_227797</name>
</gene>